<evidence type="ECO:0000256" key="5">
    <source>
        <dbReference type="SAM" id="Phobius"/>
    </source>
</evidence>
<feature type="transmembrane region" description="Helical" evidence="5">
    <location>
        <begin position="169"/>
        <end position="190"/>
    </location>
</feature>
<dbReference type="EMBL" id="PGCK01000011">
    <property type="protein sequence ID" value="MCD1295856.1"/>
    <property type="molecule type" value="Genomic_DNA"/>
</dbReference>
<feature type="transmembrane region" description="Helical" evidence="5">
    <location>
        <begin position="115"/>
        <end position="134"/>
    </location>
</feature>
<dbReference type="Gene3D" id="1.20.120.1780">
    <property type="entry name" value="UbiA prenyltransferase"/>
    <property type="match status" value="1"/>
</dbReference>
<accession>A0AAP2W8A1</accession>
<name>A0AAP2W8A1_9EURY</name>
<reference evidence="6 7" key="1">
    <citation type="submission" date="2017-11" db="EMBL/GenBank/DDBJ databases">
        <title>Isolation and Characterization of Family Methanocellaceae Species from Potential Methane Hydrate Area Offshore Southwestern Taiwan.</title>
        <authorList>
            <person name="Zhang W.-L."/>
            <person name="Chen W.-C."/>
            <person name="Lai M.-C."/>
            <person name="Chen S.-C."/>
        </authorList>
    </citation>
    <scope>NUCLEOTIDE SEQUENCE [LARGE SCALE GENOMIC DNA]</scope>
    <source>
        <strain evidence="6 7">CWC-04</strain>
    </source>
</reference>
<keyword evidence="2 5" id="KW-0812">Transmembrane</keyword>
<protein>
    <submittedName>
        <fullName evidence="6">Prenyltransferase</fullName>
    </submittedName>
</protein>
<comment type="caution">
    <text evidence="6">The sequence shown here is derived from an EMBL/GenBank/DDBJ whole genome shotgun (WGS) entry which is preliminary data.</text>
</comment>
<evidence type="ECO:0000256" key="4">
    <source>
        <dbReference type="ARBA" id="ARBA00023136"/>
    </source>
</evidence>
<comment type="subcellular location">
    <subcellularLocation>
        <location evidence="1">Cell membrane</location>
        <topology evidence="1">Multi-pass membrane protein</topology>
    </subcellularLocation>
</comment>
<feature type="transmembrane region" description="Helical" evidence="5">
    <location>
        <begin position="243"/>
        <end position="260"/>
    </location>
</feature>
<keyword evidence="7" id="KW-1185">Reference proteome</keyword>
<evidence type="ECO:0000256" key="1">
    <source>
        <dbReference type="ARBA" id="ARBA00004651"/>
    </source>
</evidence>
<dbReference type="GO" id="GO:0005886">
    <property type="term" value="C:plasma membrane"/>
    <property type="evidence" value="ECO:0007669"/>
    <property type="project" value="UniProtKB-SubCell"/>
</dbReference>
<evidence type="ECO:0000256" key="3">
    <source>
        <dbReference type="ARBA" id="ARBA00022989"/>
    </source>
</evidence>
<feature type="transmembrane region" description="Helical" evidence="5">
    <location>
        <begin position="50"/>
        <end position="69"/>
    </location>
</feature>
<gene>
    <name evidence="6" type="ORF">CUJ83_12705</name>
</gene>
<feature type="transmembrane region" description="Helical" evidence="5">
    <location>
        <begin position="21"/>
        <end position="44"/>
    </location>
</feature>
<dbReference type="RefSeq" id="WP_230742713.1">
    <property type="nucleotide sequence ID" value="NZ_PGCK01000011.1"/>
</dbReference>
<keyword evidence="4 5" id="KW-0472">Membrane</keyword>
<organism evidence="6 7">
    <name type="scientific">Methanooceanicella nereidis</name>
    <dbReference type="NCBI Taxonomy" id="2052831"/>
    <lineage>
        <taxon>Archaea</taxon>
        <taxon>Methanobacteriati</taxon>
        <taxon>Methanobacteriota</taxon>
        <taxon>Stenosarchaea group</taxon>
        <taxon>Methanomicrobia</taxon>
        <taxon>Methanocellales</taxon>
        <taxon>Methanocellaceae</taxon>
        <taxon>Methanooceanicella</taxon>
    </lineage>
</organism>
<dbReference type="GO" id="GO:0016765">
    <property type="term" value="F:transferase activity, transferring alkyl or aryl (other than methyl) groups"/>
    <property type="evidence" value="ECO:0007669"/>
    <property type="project" value="InterPro"/>
</dbReference>
<feature type="transmembrane region" description="Helical" evidence="5">
    <location>
        <begin position="281"/>
        <end position="300"/>
    </location>
</feature>
<evidence type="ECO:0000256" key="2">
    <source>
        <dbReference type="ARBA" id="ARBA00022692"/>
    </source>
</evidence>
<keyword evidence="3 5" id="KW-1133">Transmembrane helix</keyword>
<dbReference type="Pfam" id="PF01040">
    <property type="entry name" value="UbiA"/>
    <property type="match status" value="1"/>
</dbReference>
<feature type="transmembrane region" description="Helical" evidence="5">
    <location>
        <begin position="146"/>
        <end position="163"/>
    </location>
</feature>
<dbReference type="AlphaFoldDB" id="A0AAP2W8A1"/>
<sequence length="301" mass="34395">MPENMSTQKKKYKFLKTLKNEIIYGGHLSSLVAPAFILSVSILMNRPVDLTILAIAYLMPLIVYSYDYYGEIDKDRTTNPERVDYIDKKIKIFPYLICFYIVLLVSLLFVYGNYGLMICVFILTLSGIVYGRFFKDLTKKIIGFKNIYTALIWASTGTFLLLFSNSVEFSVAFVQIFNFIYFKVIINVIFYDLKDLESDKEHGLKTLPVMLGNDGTLKFLHALNLFAFLPLAIGVYIEMIPVYALSLIVLYFYDLYYLVRANSANSKKIRTVSCILADAEFILWPILLVIGRVVCSSAGII</sequence>
<feature type="transmembrane region" description="Helical" evidence="5">
    <location>
        <begin position="90"/>
        <end position="109"/>
    </location>
</feature>
<feature type="transmembrane region" description="Helical" evidence="5">
    <location>
        <begin position="219"/>
        <end position="237"/>
    </location>
</feature>
<evidence type="ECO:0000313" key="7">
    <source>
        <dbReference type="Proteomes" id="UP001320159"/>
    </source>
</evidence>
<dbReference type="Proteomes" id="UP001320159">
    <property type="component" value="Unassembled WGS sequence"/>
</dbReference>
<evidence type="ECO:0000313" key="6">
    <source>
        <dbReference type="EMBL" id="MCD1295856.1"/>
    </source>
</evidence>
<dbReference type="InterPro" id="IPR000537">
    <property type="entry name" value="UbiA_prenyltransferase"/>
</dbReference>
<proteinExistence type="predicted"/>